<dbReference type="AlphaFoldDB" id="A0A9N9H6Z8"/>
<reference evidence="3" key="1">
    <citation type="submission" date="2021-06" db="EMBL/GenBank/DDBJ databases">
        <authorList>
            <person name="Kallberg Y."/>
            <person name="Tangrot J."/>
            <person name="Rosling A."/>
        </authorList>
    </citation>
    <scope>NUCLEOTIDE SEQUENCE</scope>
    <source>
        <strain evidence="3">MT106</strain>
    </source>
</reference>
<feature type="region of interest" description="Disordered" evidence="1">
    <location>
        <begin position="74"/>
        <end position="95"/>
    </location>
</feature>
<feature type="chain" id="PRO_5040242816" evidence="2">
    <location>
        <begin position="29"/>
        <end position="95"/>
    </location>
</feature>
<evidence type="ECO:0000256" key="1">
    <source>
        <dbReference type="SAM" id="MobiDB-lite"/>
    </source>
</evidence>
<keyword evidence="2" id="KW-0732">Signal</keyword>
<dbReference type="Proteomes" id="UP000789831">
    <property type="component" value="Unassembled WGS sequence"/>
</dbReference>
<accession>A0A9N9H6Z8</accession>
<evidence type="ECO:0000313" key="3">
    <source>
        <dbReference type="EMBL" id="CAG8651890.1"/>
    </source>
</evidence>
<evidence type="ECO:0000256" key="2">
    <source>
        <dbReference type="SAM" id="SignalP"/>
    </source>
</evidence>
<proteinExistence type="predicted"/>
<organism evidence="3 4">
    <name type="scientific">Ambispora gerdemannii</name>
    <dbReference type="NCBI Taxonomy" id="144530"/>
    <lineage>
        <taxon>Eukaryota</taxon>
        <taxon>Fungi</taxon>
        <taxon>Fungi incertae sedis</taxon>
        <taxon>Mucoromycota</taxon>
        <taxon>Glomeromycotina</taxon>
        <taxon>Glomeromycetes</taxon>
        <taxon>Archaeosporales</taxon>
        <taxon>Ambisporaceae</taxon>
        <taxon>Ambispora</taxon>
    </lineage>
</organism>
<feature type="non-terminal residue" evidence="3">
    <location>
        <position position="95"/>
    </location>
</feature>
<dbReference type="EMBL" id="CAJVPL010004841">
    <property type="protein sequence ID" value="CAG8651890.1"/>
    <property type="molecule type" value="Genomic_DNA"/>
</dbReference>
<sequence>MASCKIAYFVYVVLLLSVILFNAEPASALDLKKRLPNEEPMGTLEVIGGELPNGEKLNTLTLIKRESPNGEILKRASKGGVVDSGNDGVSSNNGG</sequence>
<protein>
    <submittedName>
        <fullName evidence="3">13329_t:CDS:1</fullName>
    </submittedName>
</protein>
<keyword evidence="4" id="KW-1185">Reference proteome</keyword>
<feature type="signal peptide" evidence="2">
    <location>
        <begin position="1"/>
        <end position="28"/>
    </location>
</feature>
<evidence type="ECO:0000313" key="4">
    <source>
        <dbReference type="Proteomes" id="UP000789831"/>
    </source>
</evidence>
<name>A0A9N9H6Z8_9GLOM</name>
<feature type="compositionally biased region" description="Low complexity" evidence="1">
    <location>
        <begin position="79"/>
        <end position="95"/>
    </location>
</feature>
<comment type="caution">
    <text evidence="3">The sequence shown here is derived from an EMBL/GenBank/DDBJ whole genome shotgun (WGS) entry which is preliminary data.</text>
</comment>
<gene>
    <name evidence="3" type="ORF">AGERDE_LOCUS11439</name>
</gene>